<reference evidence="2" key="1">
    <citation type="journal article" date="2022" name="bioRxiv">
        <title>Sequencing and chromosome-scale assembly of the giantPleurodeles waltlgenome.</title>
        <authorList>
            <person name="Brown T."/>
            <person name="Elewa A."/>
            <person name="Iarovenko S."/>
            <person name="Subramanian E."/>
            <person name="Araus A.J."/>
            <person name="Petzold A."/>
            <person name="Susuki M."/>
            <person name="Suzuki K.-i.T."/>
            <person name="Hayashi T."/>
            <person name="Toyoda A."/>
            <person name="Oliveira C."/>
            <person name="Osipova E."/>
            <person name="Leigh N.D."/>
            <person name="Simon A."/>
            <person name="Yun M.H."/>
        </authorList>
    </citation>
    <scope>NUCLEOTIDE SEQUENCE</scope>
    <source>
        <strain evidence="2">20211129_DDA</strain>
        <tissue evidence="2">Liver</tissue>
    </source>
</reference>
<dbReference type="EMBL" id="JANPWB010000007">
    <property type="protein sequence ID" value="KAJ1171894.1"/>
    <property type="molecule type" value="Genomic_DNA"/>
</dbReference>
<dbReference type="Proteomes" id="UP001066276">
    <property type="component" value="Chromosome 4_1"/>
</dbReference>
<organism evidence="2 3">
    <name type="scientific">Pleurodeles waltl</name>
    <name type="common">Iberian ribbed newt</name>
    <dbReference type="NCBI Taxonomy" id="8319"/>
    <lineage>
        <taxon>Eukaryota</taxon>
        <taxon>Metazoa</taxon>
        <taxon>Chordata</taxon>
        <taxon>Craniata</taxon>
        <taxon>Vertebrata</taxon>
        <taxon>Euteleostomi</taxon>
        <taxon>Amphibia</taxon>
        <taxon>Batrachia</taxon>
        <taxon>Caudata</taxon>
        <taxon>Salamandroidea</taxon>
        <taxon>Salamandridae</taxon>
        <taxon>Pleurodelinae</taxon>
        <taxon>Pleurodeles</taxon>
    </lineage>
</organism>
<comment type="caution">
    <text evidence="2">The sequence shown here is derived from an EMBL/GenBank/DDBJ whole genome shotgun (WGS) entry which is preliminary data.</text>
</comment>
<feature type="region of interest" description="Disordered" evidence="1">
    <location>
        <begin position="57"/>
        <end position="131"/>
    </location>
</feature>
<name>A0AAV7T748_PLEWA</name>
<evidence type="ECO:0000313" key="3">
    <source>
        <dbReference type="Proteomes" id="UP001066276"/>
    </source>
</evidence>
<feature type="compositionally biased region" description="Basic and acidic residues" evidence="1">
    <location>
        <begin position="57"/>
        <end position="75"/>
    </location>
</feature>
<sequence length="175" mass="19551">MYLAFLDDVLCNRASIATVTHHFPKPISSYPRGTRERTIMTLEEEFPIGETERDVGRCVETPDKPEGVLRTETGEKGTPGVPGEPRDEETGERKAANEDRWRLETGEQLREAPKSSRETLGENGGSRHVPGGAWHTQVRSYLRFKLLPEWLQGGKSLMGVKGGLGERCFKEGENV</sequence>
<accession>A0AAV7T748</accession>
<proteinExistence type="predicted"/>
<evidence type="ECO:0000256" key="1">
    <source>
        <dbReference type="SAM" id="MobiDB-lite"/>
    </source>
</evidence>
<keyword evidence="3" id="KW-1185">Reference proteome</keyword>
<feature type="compositionally biased region" description="Basic and acidic residues" evidence="1">
    <location>
        <begin position="91"/>
        <end position="120"/>
    </location>
</feature>
<dbReference type="AlphaFoldDB" id="A0AAV7T748"/>
<evidence type="ECO:0000313" key="2">
    <source>
        <dbReference type="EMBL" id="KAJ1171894.1"/>
    </source>
</evidence>
<protein>
    <submittedName>
        <fullName evidence="2">Uncharacterized protein</fullName>
    </submittedName>
</protein>
<gene>
    <name evidence="2" type="ORF">NDU88_003751</name>
</gene>